<keyword evidence="10" id="KW-1185">Reference proteome</keyword>
<dbReference type="Pfam" id="PF01618">
    <property type="entry name" value="MotA_ExbB"/>
    <property type="match status" value="1"/>
</dbReference>
<proteinExistence type="inferred from homology"/>
<name>A0A6L3ZFW5_9FLAO</name>
<feature type="domain" description="MotA/TolQ/ExbB proton channel" evidence="8">
    <location>
        <begin position="91"/>
        <end position="212"/>
    </location>
</feature>
<dbReference type="RefSeq" id="WP_151694078.1">
    <property type="nucleotide sequence ID" value="NZ_BMGX01000001.1"/>
</dbReference>
<comment type="subcellular location">
    <subcellularLocation>
        <location evidence="1">Cell membrane</location>
        <topology evidence="1">Multi-pass membrane protein</topology>
    </subcellularLocation>
    <subcellularLocation>
        <location evidence="6">Membrane</location>
        <topology evidence="6">Multi-pass membrane protein</topology>
    </subcellularLocation>
</comment>
<feature type="transmembrane region" description="Helical" evidence="7">
    <location>
        <begin position="131"/>
        <end position="156"/>
    </location>
</feature>
<evidence type="ECO:0000313" key="10">
    <source>
        <dbReference type="Proteomes" id="UP000484164"/>
    </source>
</evidence>
<gene>
    <name evidence="9" type="ORF">F8C82_09855</name>
</gene>
<dbReference type="PANTHER" id="PTHR30625:SF17">
    <property type="entry name" value="TOLQ-RELATED"/>
    <property type="match status" value="1"/>
</dbReference>
<dbReference type="OrthoDB" id="4045at2"/>
<reference evidence="9 10" key="1">
    <citation type="submission" date="2019-10" db="EMBL/GenBank/DDBJ databases">
        <title>Genome sequence of Phaeocystidibacter marisrubri JCM30614 (type strain).</title>
        <authorList>
            <person name="Bowman J.P."/>
        </authorList>
    </citation>
    <scope>NUCLEOTIDE SEQUENCE [LARGE SCALE GENOMIC DNA]</scope>
    <source>
        <strain evidence="9 10">JCM 30614</strain>
    </source>
</reference>
<dbReference type="EMBL" id="WBVQ01000002">
    <property type="protein sequence ID" value="KAB2816650.1"/>
    <property type="molecule type" value="Genomic_DNA"/>
</dbReference>
<organism evidence="9 10">
    <name type="scientific">Phaeocystidibacter marisrubri</name>
    <dbReference type="NCBI Taxonomy" id="1577780"/>
    <lineage>
        <taxon>Bacteria</taxon>
        <taxon>Pseudomonadati</taxon>
        <taxon>Bacteroidota</taxon>
        <taxon>Flavobacteriia</taxon>
        <taxon>Flavobacteriales</taxon>
        <taxon>Phaeocystidibacteraceae</taxon>
        <taxon>Phaeocystidibacter</taxon>
    </lineage>
</organism>
<evidence type="ECO:0000313" key="9">
    <source>
        <dbReference type="EMBL" id="KAB2816650.1"/>
    </source>
</evidence>
<keyword evidence="2" id="KW-1003">Cell membrane</keyword>
<keyword evidence="5 7" id="KW-0472">Membrane</keyword>
<evidence type="ECO:0000256" key="6">
    <source>
        <dbReference type="RuleBase" id="RU004057"/>
    </source>
</evidence>
<accession>A0A6L3ZFW5</accession>
<feature type="transmembrane region" description="Helical" evidence="7">
    <location>
        <begin position="176"/>
        <end position="200"/>
    </location>
</feature>
<feature type="transmembrane region" description="Helical" evidence="7">
    <location>
        <begin position="29"/>
        <end position="51"/>
    </location>
</feature>
<evidence type="ECO:0000256" key="2">
    <source>
        <dbReference type="ARBA" id="ARBA00022475"/>
    </source>
</evidence>
<comment type="caution">
    <text evidence="9">The sequence shown here is derived from an EMBL/GenBank/DDBJ whole genome shotgun (WGS) entry which is preliminary data.</text>
</comment>
<comment type="similarity">
    <text evidence="6">Belongs to the exbB/tolQ family.</text>
</comment>
<evidence type="ECO:0000256" key="7">
    <source>
        <dbReference type="SAM" id="Phobius"/>
    </source>
</evidence>
<keyword evidence="3 7" id="KW-0812">Transmembrane</keyword>
<keyword evidence="6" id="KW-0813">Transport</keyword>
<evidence type="ECO:0000259" key="8">
    <source>
        <dbReference type="Pfam" id="PF01618"/>
    </source>
</evidence>
<dbReference type="AlphaFoldDB" id="A0A6L3ZFW5"/>
<evidence type="ECO:0000256" key="1">
    <source>
        <dbReference type="ARBA" id="ARBA00004651"/>
    </source>
</evidence>
<dbReference type="Proteomes" id="UP000484164">
    <property type="component" value="Unassembled WGS sequence"/>
</dbReference>
<sequence>MASTPVDTAGAAETTEKTLSVISLITSGGIGGIVIMGMLFVLSIIAVYIFVERFGAIKRANKQDPNFMNNLKDHIANGKMESAKALCESTDTPVARLLEKGVVRIGKSMGDISASIENQGKIEVQKLESGLPYLATIAGGAPMIGFLGTVIGMVLAFKEMANAGGQIDVSLLAEGIYTAMTTTVGGLFVGILAYFGYNYLTTRVESVIYKMEVSATEFLDLLHEPV</sequence>
<evidence type="ECO:0000256" key="4">
    <source>
        <dbReference type="ARBA" id="ARBA00022989"/>
    </source>
</evidence>
<dbReference type="GO" id="GO:0005886">
    <property type="term" value="C:plasma membrane"/>
    <property type="evidence" value="ECO:0007669"/>
    <property type="project" value="UniProtKB-SubCell"/>
</dbReference>
<protein>
    <submittedName>
        <fullName evidence="9">MotA/TolQ/ExbB proton channel family protein</fullName>
    </submittedName>
</protein>
<keyword evidence="4 7" id="KW-1133">Transmembrane helix</keyword>
<dbReference type="InterPro" id="IPR002898">
    <property type="entry name" value="MotA_ExbB_proton_chnl"/>
</dbReference>
<dbReference type="GO" id="GO:0017038">
    <property type="term" value="P:protein import"/>
    <property type="evidence" value="ECO:0007669"/>
    <property type="project" value="TreeGrafter"/>
</dbReference>
<evidence type="ECO:0000256" key="3">
    <source>
        <dbReference type="ARBA" id="ARBA00022692"/>
    </source>
</evidence>
<evidence type="ECO:0000256" key="5">
    <source>
        <dbReference type="ARBA" id="ARBA00023136"/>
    </source>
</evidence>
<keyword evidence="6" id="KW-0653">Protein transport</keyword>
<dbReference type="PANTHER" id="PTHR30625">
    <property type="entry name" value="PROTEIN TOLQ"/>
    <property type="match status" value="1"/>
</dbReference>
<dbReference type="InterPro" id="IPR050790">
    <property type="entry name" value="ExbB/TolQ_transport"/>
</dbReference>